<dbReference type="PANTHER" id="PTHR43289">
    <property type="entry name" value="MITOGEN-ACTIVATED PROTEIN KINASE KINASE KINASE 20-RELATED"/>
    <property type="match status" value="1"/>
</dbReference>
<dbReference type="NCBIfam" id="NF033483">
    <property type="entry name" value="PknB_PASTA_kin"/>
    <property type="match status" value="1"/>
</dbReference>
<dbReference type="Gene3D" id="3.30.200.20">
    <property type="entry name" value="Phosphorylase Kinase, domain 1"/>
    <property type="match status" value="1"/>
</dbReference>
<keyword evidence="6" id="KW-0067">ATP-binding</keyword>
<dbReference type="PANTHER" id="PTHR43289:SF34">
    <property type="entry name" value="SERINE_THREONINE-PROTEIN KINASE YBDM-RELATED"/>
    <property type="match status" value="1"/>
</dbReference>
<dbReference type="GO" id="GO:0045717">
    <property type="term" value="P:negative regulation of fatty acid biosynthetic process"/>
    <property type="evidence" value="ECO:0007669"/>
    <property type="project" value="UniProtKB-ARBA"/>
</dbReference>
<feature type="domain" description="PASTA" evidence="11">
    <location>
        <begin position="563"/>
        <end position="630"/>
    </location>
</feature>
<dbReference type="Proteomes" id="UP000521748">
    <property type="component" value="Unassembled WGS sequence"/>
</dbReference>
<evidence type="ECO:0000256" key="3">
    <source>
        <dbReference type="ARBA" id="ARBA00022679"/>
    </source>
</evidence>
<keyword evidence="13" id="KW-1185">Reference proteome</keyword>
<evidence type="ECO:0000313" key="12">
    <source>
        <dbReference type="EMBL" id="NYE93953.1"/>
    </source>
</evidence>
<dbReference type="GO" id="GO:0004674">
    <property type="term" value="F:protein serine/threonine kinase activity"/>
    <property type="evidence" value="ECO:0007669"/>
    <property type="project" value="UniProtKB-KW"/>
</dbReference>
<evidence type="ECO:0000256" key="7">
    <source>
        <dbReference type="ARBA" id="ARBA00047899"/>
    </source>
</evidence>
<dbReference type="AlphaFoldDB" id="A0A7Y9LQY2"/>
<dbReference type="InterPro" id="IPR008271">
    <property type="entry name" value="Ser/Thr_kinase_AS"/>
</dbReference>
<dbReference type="FunFam" id="1.10.510.10:FF:000021">
    <property type="entry name" value="Serine/threonine protein kinase"/>
    <property type="match status" value="1"/>
</dbReference>
<evidence type="ECO:0000256" key="4">
    <source>
        <dbReference type="ARBA" id="ARBA00022741"/>
    </source>
</evidence>
<proteinExistence type="predicted"/>
<evidence type="ECO:0000256" key="5">
    <source>
        <dbReference type="ARBA" id="ARBA00022777"/>
    </source>
</evidence>
<dbReference type="PROSITE" id="PS50011">
    <property type="entry name" value="PROTEIN_KINASE_DOM"/>
    <property type="match status" value="1"/>
</dbReference>
<feature type="domain" description="PASTA" evidence="11">
    <location>
        <begin position="631"/>
        <end position="693"/>
    </location>
</feature>
<protein>
    <recommendedName>
        <fullName evidence="1">non-specific serine/threonine protein kinase</fullName>
        <ecNumber evidence="1">2.7.11.1</ecNumber>
    </recommendedName>
</protein>
<dbReference type="EMBL" id="JACBYQ010000001">
    <property type="protein sequence ID" value="NYE93953.1"/>
    <property type="molecule type" value="Genomic_DNA"/>
</dbReference>
<evidence type="ECO:0000256" key="9">
    <source>
        <dbReference type="SAM" id="Phobius"/>
    </source>
</evidence>
<dbReference type="RefSeq" id="WP_179387784.1">
    <property type="nucleotide sequence ID" value="NZ_JACBYQ010000001.1"/>
</dbReference>
<dbReference type="PROSITE" id="PS51178">
    <property type="entry name" value="PASTA"/>
    <property type="match status" value="4"/>
</dbReference>
<evidence type="ECO:0000256" key="6">
    <source>
        <dbReference type="ARBA" id="ARBA00022840"/>
    </source>
</evidence>
<dbReference type="EC" id="2.7.11.1" evidence="1"/>
<evidence type="ECO:0000313" key="13">
    <source>
        <dbReference type="Proteomes" id="UP000521748"/>
    </source>
</evidence>
<accession>A0A7Y9LQY2</accession>
<dbReference type="InterPro" id="IPR000719">
    <property type="entry name" value="Prot_kinase_dom"/>
</dbReference>
<evidence type="ECO:0000256" key="1">
    <source>
        <dbReference type="ARBA" id="ARBA00012513"/>
    </source>
</evidence>
<dbReference type="Gene3D" id="1.10.510.10">
    <property type="entry name" value="Transferase(Phosphotransferase) domain 1"/>
    <property type="match status" value="1"/>
</dbReference>
<keyword evidence="9" id="KW-0812">Transmembrane</keyword>
<dbReference type="Pfam" id="PF03793">
    <property type="entry name" value="PASTA"/>
    <property type="match status" value="4"/>
</dbReference>
<dbReference type="Gene3D" id="3.30.10.20">
    <property type="match status" value="4"/>
</dbReference>
<keyword evidence="9" id="KW-1133">Transmembrane helix</keyword>
<feature type="domain" description="PASTA" evidence="11">
    <location>
        <begin position="495"/>
        <end position="562"/>
    </location>
</feature>
<dbReference type="InterPro" id="IPR005543">
    <property type="entry name" value="PASTA_dom"/>
</dbReference>
<keyword evidence="3 12" id="KW-0808">Transferase</keyword>
<reference evidence="12 13" key="1">
    <citation type="submission" date="2020-07" db="EMBL/GenBank/DDBJ databases">
        <title>Sequencing the genomes of 1000 actinobacteria strains.</title>
        <authorList>
            <person name="Klenk H.-P."/>
        </authorList>
    </citation>
    <scope>NUCLEOTIDE SEQUENCE [LARGE SCALE GENOMIC DNA]</scope>
    <source>
        <strain evidence="12 13">DSM 102047</strain>
    </source>
</reference>
<keyword evidence="9" id="KW-0472">Membrane</keyword>
<dbReference type="FunFam" id="3.30.200.20:FF:000035">
    <property type="entry name" value="Serine/threonine protein kinase Stk1"/>
    <property type="match status" value="1"/>
</dbReference>
<comment type="caution">
    <text evidence="12">The sequence shown here is derived from an EMBL/GenBank/DDBJ whole genome shotgun (WGS) entry which is preliminary data.</text>
</comment>
<comment type="catalytic activity">
    <reaction evidence="8">
        <text>L-seryl-[protein] + ATP = O-phospho-L-seryl-[protein] + ADP + H(+)</text>
        <dbReference type="Rhea" id="RHEA:17989"/>
        <dbReference type="Rhea" id="RHEA-COMP:9863"/>
        <dbReference type="Rhea" id="RHEA-COMP:11604"/>
        <dbReference type="ChEBI" id="CHEBI:15378"/>
        <dbReference type="ChEBI" id="CHEBI:29999"/>
        <dbReference type="ChEBI" id="CHEBI:30616"/>
        <dbReference type="ChEBI" id="CHEBI:83421"/>
        <dbReference type="ChEBI" id="CHEBI:456216"/>
        <dbReference type="EC" id="2.7.11.1"/>
    </reaction>
</comment>
<name>A0A7Y9LQY2_9MICC</name>
<evidence type="ECO:0000259" key="11">
    <source>
        <dbReference type="PROSITE" id="PS51178"/>
    </source>
</evidence>
<dbReference type="Pfam" id="PF00069">
    <property type="entry name" value="Pkinase"/>
    <property type="match status" value="1"/>
</dbReference>
<dbReference type="CDD" id="cd06577">
    <property type="entry name" value="PASTA_pknB"/>
    <property type="match status" value="4"/>
</dbReference>
<sequence>MQEKVQEPLVGSIVDQRYRVLSKVARGGMATVYLATDLRLDRPVALKVLHPHLSMDESFLDRLGAEAKAAAKLSHPHVVGVLDQGEEQRDGHQLAYLVMEYLPGHTLRDVLLQHHVLTPRLTLAYLDAVVEGLAAAHRAGLVHRDVKPENVLIADDGRIKIGDFGLARAVTTSTNTGTLIGTVAYLSPELVMGRTADARSDIYAVGIMLYELLTGEQPFRGEVPIQVAYQHVNSTVPAPSSVLPGLAPDLDELVRWCTEADPEDRPHDADALLGELRHIRATLSDEQLDYSPLQRQAPIPPSYAPTSQVQATQAFPPEVRPTQLISAAAHPTELLNRAPQPTTVMNRQPLSTATGELEELAPLSPRAERKAEKKANKAAQREAVRNASTPLTTLRRGHPRRRGLIWLILILILALLGAGAGWFFGLGPGALATVPDLRNKTVAEAQLELQRLGFNSTMHQVNDEAIAVDHVIRTDPPAYVEQRKFQAVVLQVSLGPQLYEVPNLVGSKLDAAKTTLSQNHLALGKVSQQYDEKVPAGQILSQNPAAGSQKRSNTPIDLLVSQGPKPISVPAVVGQTQDAASKALSDLGLKVVVAPDQVFDADIPAGSVVSQDPSSGTLTRGDTVNLVVSKGPKMVQVPSFVGKQLDEAIDELKKLNLKYNVTEILGGFFGTVRAQDPINTSVPEGTVIELTVV</sequence>
<evidence type="ECO:0000256" key="2">
    <source>
        <dbReference type="ARBA" id="ARBA00022527"/>
    </source>
</evidence>
<gene>
    <name evidence="12" type="ORF">FHU41_000174</name>
</gene>
<keyword evidence="2" id="KW-0723">Serine/threonine-protein kinase</keyword>
<feature type="domain" description="Protein kinase" evidence="10">
    <location>
        <begin position="18"/>
        <end position="281"/>
    </location>
</feature>
<evidence type="ECO:0000259" key="10">
    <source>
        <dbReference type="PROSITE" id="PS50011"/>
    </source>
</evidence>
<dbReference type="SMART" id="SM00740">
    <property type="entry name" value="PASTA"/>
    <property type="match status" value="4"/>
</dbReference>
<feature type="domain" description="PASTA" evidence="11">
    <location>
        <begin position="427"/>
        <end position="494"/>
    </location>
</feature>
<organism evidence="12 13">
    <name type="scientific">Psychromicrobium silvestre</name>
    <dbReference type="NCBI Taxonomy" id="1645614"/>
    <lineage>
        <taxon>Bacteria</taxon>
        <taxon>Bacillati</taxon>
        <taxon>Actinomycetota</taxon>
        <taxon>Actinomycetes</taxon>
        <taxon>Micrococcales</taxon>
        <taxon>Micrococcaceae</taxon>
        <taxon>Psychromicrobium</taxon>
    </lineage>
</organism>
<keyword evidence="5 12" id="KW-0418">Kinase</keyword>
<dbReference type="InterPro" id="IPR011009">
    <property type="entry name" value="Kinase-like_dom_sf"/>
</dbReference>
<dbReference type="GO" id="GO:0005524">
    <property type="term" value="F:ATP binding"/>
    <property type="evidence" value="ECO:0007669"/>
    <property type="project" value="UniProtKB-KW"/>
</dbReference>
<comment type="catalytic activity">
    <reaction evidence="7">
        <text>L-threonyl-[protein] + ATP = O-phospho-L-threonyl-[protein] + ADP + H(+)</text>
        <dbReference type="Rhea" id="RHEA:46608"/>
        <dbReference type="Rhea" id="RHEA-COMP:11060"/>
        <dbReference type="Rhea" id="RHEA-COMP:11605"/>
        <dbReference type="ChEBI" id="CHEBI:15378"/>
        <dbReference type="ChEBI" id="CHEBI:30013"/>
        <dbReference type="ChEBI" id="CHEBI:30616"/>
        <dbReference type="ChEBI" id="CHEBI:61977"/>
        <dbReference type="ChEBI" id="CHEBI:456216"/>
        <dbReference type="EC" id="2.7.11.1"/>
    </reaction>
</comment>
<feature type="transmembrane region" description="Helical" evidence="9">
    <location>
        <begin position="404"/>
        <end position="425"/>
    </location>
</feature>
<dbReference type="SUPFAM" id="SSF56112">
    <property type="entry name" value="Protein kinase-like (PK-like)"/>
    <property type="match status" value="1"/>
</dbReference>
<dbReference type="SMART" id="SM00220">
    <property type="entry name" value="S_TKc"/>
    <property type="match status" value="1"/>
</dbReference>
<dbReference type="PROSITE" id="PS00108">
    <property type="entry name" value="PROTEIN_KINASE_ST"/>
    <property type="match status" value="1"/>
</dbReference>
<dbReference type="CDD" id="cd14014">
    <property type="entry name" value="STKc_PknB_like"/>
    <property type="match status" value="1"/>
</dbReference>
<evidence type="ECO:0000256" key="8">
    <source>
        <dbReference type="ARBA" id="ARBA00048679"/>
    </source>
</evidence>
<keyword evidence="4" id="KW-0547">Nucleotide-binding</keyword>